<dbReference type="EMBL" id="CAJNOV010011636">
    <property type="protein sequence ID" value="CAF1454459.1"/>
    <property type="molecule type" value="Genomic_DNA"/>
</dbReference>
<evidence type="ECO:0000313" key="13">
    <source>
        <dbReference type="EMBL" id="CAF4495905.1"/>
    </source>
</evidence>
<dbReference type="PROSITE" id="PS00031">
    <property type="entry name" value="NUCLEAR_REC_DBD_1"/>
    <property type="match status" value="1"/>
</dbReference>
<evidence type="ECO:0000256" key="8">
    <source>
        <dbReference type="ARBA" id="ARBA00023242"/>
    </source>
</evidence>
<dbReference type="GO" id="GO:0000978">
    <property type="term" value="F:RNA polymerase II cis-regulatory region sequence-specific DNA binding"/>
    <property type="evidence" value="ECO:0007669"/>
    <property type="project" value="TreeGrafter"/>
</dbReference>
<dbReference type="EMBL" id="CAJNOW010014082">
    <property type="protein sequence ID" value="CAF1628966.1"/>
    <property type="molecule type" value="Genomic_DNA"/>
</dbReference>
<feature type="compositionally biased region" description="Polar residues" evidence="9">
    <location>
        <begin position="1"/>
        <end position="13"/>
    </location>
</feature>
<evidence type="ECO:0000256" key="7">
    <source>
        <dbReference type="ARBA" id="ARBA00023170"/>
    </source>
</evidence>
<dbReference type="Proteomes" id="UP000681720">
    <property type="component" value="Unassembled WGS sequence"/>
</dbReference>
<organism evidence="11 14">
    <name type="scientific">Rotaria magnacalcarata</name>
    <dbReference type="NCBI Taxonomy" id="392030"/>
    <lineage>
        <taxon>Eukaryota</taxon>
        <taxon>Metazoa</taxon>
        <taxon>Spiralia</taxon>
        <taxon>Gnathifera</taxon>
        <taxon>Rotifera</taxon>
        <taxon>Eurotatoria</taxon>
        <taxon>Bdelloidea</taxon>
        <taxon>Philodinida</taxon>
        <taxon>Philodinidae</taxon>
        <taxon>Rotaria</taxon>
    </lineage>
</organism>
<dbReference type="OrthoDB" id="10036425at2759"/>
<feature type="domain" description="Nuclear receptor" evidence="10">
    <location>
        <begin position="37"/>
        <end position="114"/>
    </location>
</feature>
<keyword evidence="2" id="KW-0863">Zinc-finger</keyword>
<keyword evidence="3" id="KW-0862">Zinc</keyword>
<evidence type="ECO:0000259" key="10">
    <source>
        <dbReference type="PROSITE" id="PS51030"/>
    </source>
</evidence>
<dbReference type="Proteomes" id="UP000663834">
    <property type="component" value="Unassembled WGS sequence"/>
</dbReference>
<feature type="compositionally biased region" description="Low complexity" evidence="9">
    <location>
        <begin position="177"/>
        <end position="186"/>
    </location>
</feature>
<keyword evidence="8" id="KW-0539">Nucleus</keyword>
<protein>
    <recommendedName>
        <fullName evidence="10">Nuclear receptor domain-containing protein</fullName>
    </recommendedName>
</protein>
<dbReference type="GO" id="GO:0045944">
    <property type="term" value="P:positive regulation of transcription by RNA polymerase II"/>
    <property type="evidence" value="ECO:0007669"/>
    <property type="project" value="TreeGrafter"/>
</dbReference>
<feature type="region of interest" description="Disordered" evidence="9">
    <location>
        <begin position="169"/>
        <end position="189"/>
    </location>
</feature>
<keyword evidence="5" id="KW-0238">DNA-binding</keyword>
<gene>
    <name evidence="11" type="ORF">CJN711_LOCUS24746</name>
    <name evidence="13" type="ORF">GIL414_LOCUS34481</name>
    <name evidence="12" type="ORF">KQP761_LOCUS25815</name>
</gene>
<dbReference type="Proteomes" id="UP000663855">
    <property type="component" value="Unassembled WGS sequence"/>
</dbReference>
<dbReference type="InterPro" id="IPR035500">
    <property type="entry name" value="NHR-like_dom_sf"/>
</dbReference>
<accession>A0A815PXQ3</accession>
<dbReference type="PANTHER" id="PTHR24082:SF283">
    <property type="entry name" value="NUCLEAR HORMONE RECEPTOR HR96"/>
    <property type="match status" value="1"/>
</dbReference>
<comment type="caution">
    <text evidence="11">The sequence shown here is derived from an EMBL/GenBank/DDBJ whole genome shotgun (WGS) entry which is preliminary data.</text>
</comment>
<dbReference type="Gene3D" id="3.30.50.10">
    <property type="entry name" value="Erythroid Transcription Factor GATA-1, subunit A"/>
    <property type="match status" value="1"/>
</dbReference>
<feature type="compositionally biased region" description="Basic residues" evidence="9">
    <location>
        <begin position="19"/>
        <end position="30"/>
    </location>
</feature>
<reference evidence="11" key="1">
    <citation type="submission" date="2021-02" db="EMBL/GenBank/DDBJ databases">
        <authorList>
            <person name="Nowell W R."/>
        </authorList>
    </citation>
    <scope>NUCLEOTIDE SEQUENCE</scope>
</reference>
<dbReference type="Gene3D" id="1.10.565.10">
    <property type="entry name" value="Retinoid X Receptor"/>
    <property type="match status" value="1"/>
</dbReference>
<evidence type="ECO:0000256" key="4">
    <source>
        <dbReference type="ARBA" id="ARBA00023015"/>
    </source>
</evidence>
<dbReference type="AlphaFoldDB" id="A0A815PXQ3"/>
<dbReference type="Pfam" id="PF00105">
    <property type="entry name" value="zf-C4"/>
    <property type="match status" value="1"/>
</dbReference>
<dbReference type="InterPro" id="IPR013088">
    <property type="entry name" value="Znf_NHR/GATA"/>
</dbReference>
<evidence type="ECO:0000256" key="9">
    <source>
        <dbReference type="SAM" id="MobiDB-lite"/>
    </source>
</evidence>
<dbReference type="GO" id="GO:0000122">
    <property type="term" value="P:negative regulation of transcription by RNA polymerase II"/>
    <property type="evidence" value="ECO:0007669"/>
    <property type="project" value="TreeGrafter"/>
</dbReference>
<dbReference type="InterPro" id="IPR001628">
    <property type="entry name" value="Znf_hrmn_rcpt"/>
</dbReference>
<keyword evidence="4" id="KW-0805">Transcription regulation</keyword>
<proteinExistence type="predicted"/>
<evidence type="ECO:0000256" key="5">
    <source>
        <dbReference type="ARBA" id="ARBA00023125"/>
    </source>
</evidence>
<sequence>MQTDYRVPTTNTAAMREQQHRKRSVSSINSRKRDRHDLICVVCLAPAMGYNFDQITCESCKAFFRRNALTNSGKLKCRSGTDDCVVTLETRKRCKACRLKKCFDKGLRKEWIMSEEEKRTKKQKIEDNRRLRAMSQNLTMFSLTPGSSPSNAPETELYNFPVKYEKHSLDDLDDNNNKNNNNNNNKESLLRFDVKDESSNFKIMHELLNNNSNTNEIQQSSFDYKTLLDENDRLLITQIDDNYTLAVELNVSIAEDYDLPCLRNLNHITNIVNELTHISTLRMITFCKLTPEFNSLHEDDRLALVKHNLVASLFFHLCMCVDKNTQIYHEPNTSRDFCYHANELRLYSDDVYNESMIFLQEVQDICANDHLIMKIAMLIMIFTKGSDLNESYWLEPHKIFRAQNVFVDLLWKYLSVRFNSDLTPSIYSRLIFACMNAQILGRKTKEAVSKQNVNNEHLAPLMQSVLSSI</sequence>
<keyword evidence="1" id="KW-0479">Metal-binding</keyword>
<evidence type="ECO:0000256" key="6">
    <source>
        <dbReference type="ARBA" id="ARBA00023163"/>
    </source>
</evidence>
<dbReference type="PANTHER" id="PTHR24082">
    <property type="entry name" value="NUCLEAR HORMONE RECEPTOR"/>
    <property type="match status" value="1"/>
</dbReference>
<keyword evidence="7" id="KW-0675">Receptor</keyword>
<dbReference type="GO" id="GO:0008270">
    <property type="term" value="F:zinc ion binding"/>
    <property type="evidence" value="ECO:0007669"/>
    <property type="project" value="UniProtKB-KW"/>
</dbReference>
<dbReference type="GO" id="GO:0004879">
    <property type="term" value="F:nuclear receptor activity"/>
    <property type="evidence" value="ECO:0007669"/>
    <property type="project" value="TreeGrafter"/>
</dbReference>
<dbReference type="SMART" id="SM00399">
    <property type="entry name" value="ZnF_C4"/>
    <property type="match status" value="1"/>
</dbReference>
<keyword evidence="6" id="KW-0804">Transcription</keyword>
<dbReference type="InterPro" id="IPR050234">
    <property type="entry name" value="Nuclear_hormone_rcpt_NR1"/>
</dbReference>
<dbReference type="EMBL" id="CAJOBJ010079773">
    <property type="protein sequence ID" value="CAF4495905.1"/>
    <property type="molecule type" value="Genomic_DNA"/>
</dbReference>
<dbReference type="SUPFAM" id="SSF48508">
    <property type="entry name" value="Nuclear receptor ligand-binding domain"/>
    <property type="match status" value="1"/>
</dbReference>
<name>A0A815PXQ3_9BILA</name>
<dbReference type="SUPFAM" id="SSF57716">
    <property type="entry name" value="Glucocorticoid receptor-like (DNA-binding domain)"/>
    <property type="match status" value="1"/>
</dbReference>
<feature type="region of interest" description="Disordered" evidence="9">
    <location>
        <begin position="1"/>
        <end position="30"/>
    </location>
</feature>
<evidence type="ECO:0000256" key="1">
    <source>
        <dbReference type="ARBA" id="ARBA00022723"/>
    </source>
</evidence>
<dbReference type="PRINTS" id="PR00047">
    <property type="entry name" value="STROIDFINGER"/>
</dbReference>
<evidence type="ECO:0000313" key="11">
    <source>
        <dbReference type="EMBL" id="CAF1454459.1"/>
    </source>
</evidence>
<evidence type="ECO:0000256" key="3">
    <source>
        <dbReference type="ARBA" id="ARBA00022833"/>
    </source>
</evidence>
<dbReference type="PROSITE" id="PS51030">
    <property type="entry name" value="NUCLEAR_REC_DBD_2"/>
    <property type="match status" value="1"/>
</dbReference>
<evidence type="ECO:0000256" key="2">
    <source>
        <dbReference type="ARBA" id="ARBA00022771"/>
    </source>
</evidence>
<evidence type="ECO:0000313" key="12">
    <source>
        <dbReference type="EMBL" id="CAF1628966.1"/>
    </source>
</evidence>
<dbReference type="GO" id="GO:0030154">
    <property type="term" value="P:cell differentiation"/>
    <property type="evidence" value="ECO:0007669"/>
    <property type="project" value="TreeGrafter"/>
</dbReference>
<evidence type="ECO:0000313" key="14">
    <source>
        <dbReference type="Proteomes" id="UP000663855"/>
    </source>
</evidence>